<feature type="compositionally biased region" description="Basic and acidic residues" evidence="1">
    <location>
        <begin position="1"/>
        <end position="20"/>
    </location>
</feature>
<feature type="region of interest" description="Disordered" evidence="1">
    <location>
        <begin position="1"/>
        <end position="32"/>
    </location>
</feature>
<dbReference type="WBParaSite" id="PSAMB.scaffold5155size12500.g26024.t1">
    <property type="protein sequence ID" value="PSAMB.scaffold5155size12500.g26024.t1"/>
    <property type="gene ID" value="PSAMB.scaffold5155size12500.g26024"/>
</dbReference>
<proteinExistence type="predicted"/>
<dbReference type="AlphaFoldDB" id="A0A914WRR7"/>
<reference evidence="3" key="1">
    <citation type="submission" date="2022-11" db="UniProtKB">
        <authorList>
            <consortium name="WormBaseParasite"/>
        </authorList>
    </citation>
    <scope>IDENTIFICATION</scope>
</reference>
<evidence type="ECO:0000256" key="1">
    <source>
        <dbReference type="SAM" id="MobiDB-lite"/>
    </source>
</evidence>
<organism evidence="2 3">
    <name type="scientific">Plectus sambesii</name>
    <dbReference type="NCBI Taxonomy" id="2011161"/>
    <lineage>
        <taxon>Eukaryota</taxon>
        <taxon>Metazoa</taxon>
        <taxon>Ecdysozoa</taxon>
        <taxon>Nematoda</taxon>
        <taxon>Chromadorea</taxon>
        <taxon>Plectida</taxon>
        <taxon>Plectina</taxon>
        <taxon>Plectoidea</taxon>
        <taxon>Plectidae</taxon>
        <taxon>Plectus</taxon>
    </lineage>
</organism>
<dbReference type="Proteomes" id="UP000887566">
    <property type="component" value="Unplaced"/>
</dbReference>
<name>A0A914WRR7_9BILA</name>
<keyword evidence="2" id="KW-1185">Reference proteome</keyword>
<evidence type="ECO:0000313" key="2">
    <source>
        <dbReference type="Proteomes" id="UP000887566"/>
    </source>
</evidence>
<sequence length="232" mass="25669">MGRGDNDDGSCRHRDHELLTRGDAGQMSPMRPIDQTRSESLLLVLYRRRLGKRTLREPSLSVPSPWERGYEFDLDRSPAIHRARRFADKKTTDWGEGKGDERRGMGDARVSLLLPSASAPPPFRDSNARGCVGGYLGPTIDCGATVRAAGISYDGRRVLNEPAWLGFRRRPSRAADGARTVSVERARGRTQSVAAGRRGDCSRVPPPRENGPARVIAPRVRKHRPASLPVDR</sequence>
<feature type="region of interest" description="Disordered" evidence="1">
    <location>
        <begin position="175"/>
        <end position="232"/>
    </location>
</feature>
<accession>A0A914WRR7</accession>
<protein>
    <submittedName>
        <fullName evidence="3">Uncharacterized protein</fullName>
    </submittedName>
</protein>
<evidence type="ECO:0000313" key="3">
    <source>
        <dbReference type="WBParaSite" id="PSAMB.scaffold5155size12500.g26024.t1"/>
    </source>
</evidence>